<feature type="compositionally biased region" description="Basic and acidic residues" evidence="2">
    <location>
        <begin position="319"/>
        <end position="334"/>
    </location>
</feature>
<sequence>MEAQSLQPTRNPSLAKLTRDLGDDAALLRYLPYKRATFELQKEIPEAAPERLLYGDMLEGKDQLWIYFTLNSYTKRKSDYASMLTFQTIKGAAHHEASVRPGTVQAIARASLVFKYAQGYQAVEAVAKYFFIHRGIDKQLQFPVSSAPFRESLVRACQHYKDVYNKLQPGVPASRRPSIKTTGGSHRVDHARSLTVQESSRAAPATPLLSRSPLTSSMLSSTQSRLPSEAMSHGSSRAMSMSSLGGRKRKHSADTDQSRSSKLQDSHTQPGPSNASWYKPDDLSSSSQLRSSLLAVTPSPPRDEVVQEHAEETPVGENKNLEPERSADGDHLDSVDPDAMMDQYIELKTREEELDSKINDLETARANIADQVTQLQADMNAIDDRKEDLKQEKARMRADMKKLQIRLDGEEHLEFGFEAGRRMEAKRRRME</sequence>
<proteinExistence type="predicted"/>
<feature type="region of interest" description="Disordered" evidence="2">
    <location>
        <begin position="168"/>
        <end position="337"/>
    </location>
</feature>
<feature type="compositionally biased region" description="Basic and acidic residues" evidence="2">
    <location>
        <begin position="301"/>
        <end position="312"/>
    </location>
</feature>
<feature type="compositionally biased region" description="Basic and acidic residues" evidence="2">
    <location>
        <begin position="252"/>
        <end position="265"/>
    </location>
</feature>
<keyword evidence="4" id="KW-1185">Reference proteome</keyword>
<protein>
    <submittedName>
        <fullName evidence="3">Uncharacterized protein</fullName>
    </submittedName>
</protein>
<evidence type="ECO:0000313" key="4">
    <source>
        <dbReference type="Proteomes" id="UP001578633"/>
    </source>
</evidence>
<feature type="compositionally biased region" description="Low complexity" evidence="2">
    <location>
        <begin position="283"/>
        <end position="294"/>
    </location>
</feature>
<accession>A0ABR3UBI3</accession>
<reference evidence="3 4" key="1">
    <citation type="submission" date="2024-09" db="EMBL/GenBank/DDBJ databases">
        <title>T2T genomes of carrot and Alternaria dauci and their utility for understanding host-pathogen interaction during carrot leaf blight disease.</title>
        <authorList>
            <person name="Liu W."/>
            <person name="Xu S."/>
            <person name="Ou C."/>
            <person name="Liu X."/>
            <person name="Zhuang F."/>
            <person name="Deng X.W."/>
        </authorList>
    </citation>
    <scope>NUCLEOTIDE SEQUENCE [LARGE SCALE GENOMIC DNA]</scope>
    <source>
        <strain evidence="3 4">A2016</strain>
    </source>
</reference>
<dbReference type="Proteomes" id="UP001578633">
    <property type="component" value="Chromosome 8"/>
</dbReference>
<comment type="caution">
    <text evidence="3">The sequence shown here is derived from an EMBL/GenBank/DDBJ whole genome shotgun (WGS) entry which is preliminary data.</text>
</comment>
<evidence type="ECO:0000256" key="2">
    <source>
        <dbReference type="SAM" id="MobiDB-lite"/>
    </source>
</evidence>
<keyword evidence="1" id="KW-0175">Coiled coil</keyword>
<feature type="coiled-coil region" evidence="1">
    <location>
        <begin position="344"/>
        <end position="413"/>
    </location>
</feature>
<dbReference type="RefSeq" id="XP_069304259.1">
    <property type="nucleotide sequence ID" value="XM_069454854.1"/>
</dbReference>
<organism evidence="3 4">
    <name type="scientific">Alternaria dauci</name>
    <dbReference type="NCBI Taxonomy" id="48095"/>
    <lineage>
        <taxon>Eukaryota</taxon>
        <taxon>Fungi</taxon>
        <taxon>Dikarya</taxon>
        <taxon>Ascomycota</taxon>
        <taxon>Pezizomycotina</taxon>
        <taxon>Dothideomycetes</taxon>
        <taxon>Pleosporomycetidae</taxon>
        <taxon>Pleosporales</taxon>
        <taxon>Pleosporineae</taxon>
        <taxon>Pleosporaceae</taxon>
        <taxon>Alternaria</taxon>
        <taxon>Alternaria sect. Porri</taxon>
    </lineage>
</organism>
<name>A0ABR3UBI3_9PLEO</name>
<gene>
    <name evidence="3" type="ORF">ACET3X_008657</name>
</gene>
<dbReference type="GeneID" id="96088979"/>
<dbReference type="EMBL" id="JBHGVX010000008">
    <property type="protein sequence ID" value="KAL1793675.1"/>
    <property type="molecule type" value="Genomic_DNA"/>
</dbReference>
<evidence type="ECO:0000313" key="3">
    <source>
        <dbReference type="EMBL" id="KAL1793675.1"/>
    </source>
</evidence>
<feature type="compositionally biased region" description="Low complexity" evidence="2">
    <location>
        <begin position="206"/>
        <end position="245"/>
    </location>
</feature>
<feature type="compositionally biased region" description="Polar residues" evidence="2">
    <location>
        <begin position="266"/>
        <end position="276"/>
    </location>
</feature>
<evidence type="ECO:0000256" key="1">
    <source>
        <dbReference type="SAM" id="Coils"/>
    </source>
</evidence>